<feature type="domain" description="DUF6371" evidence="1">
    <location>
        <begin position="88"/>
        <end position="227"/>
    </location>
</feature>
<dbReference type="RefSeq" id="WP_109616788.1">
    <property type="nucleotide sequence ID" value="NZ_QGDO01000002.1"/>
</dbReference>
<dbReference type="OrthoDB" id="1068350at2"/>
<keyword evidence="3" id="KW-1185">Reference proteome</keyword>
<name>A0A315ZAQ0_SEDFL</name>
<organism evidence="2 3">
    <name type="scientific">Sediminitomix flava</name>
    <dbReference type="NCBI Taxonomy" id="379075"/>
    <lineage>
        <taxon>Bacteria</taxon>
        <taxon>Pseudomonadati</taxon>
        <taxon>Bacteroidota</taxon>
        <taxon>Cytophagia</taxon>
        <taxon>Cytophagales</taxon>
        <taxon>Flammeovirgaceae</taxon>
        <taxon>Sediminitomix</taxon>
    </lineage>
</organism>
<dbReference type="EMBL" id="QGDO01000002">
    <property type="protein sequence ID" value="PWJ42655.1"/>
    <property type="molecule type" value="Genomic_DNA"/>
</dbReference>
<reference evidence="2 3" key="1">
    <citation type="submission" date="2018-03" db="EMBL/GenBank/DDBJ databases">
        <title>Genomic Encyclopedia of Archaeal and Bacterial Type Strains, Phase II (KMG-II): from individual species to whole genera.</title>
        <authorList>
            <person name="Goeker M."/>
        </authorList>
    </citation>
    <scope>NUCLEOTIDE SEQUENCE [LARGE SCALE GENOMIC DNA]</scope>
    <source>
        <strain evidence="2 3">DSM 28229</strain>
    </source>
</reference>
<gene>
    <name evidence="2" type="ORF">BC781_102200</name>
</gene>
<evidence type="ECO:0000313" key="3">
    <source>
        <dbReference type="Proteomes" id="UP000245535"/>
    </source>
</evidence>
<evidence type="ECO:0000313" key="2">
    <source>
        <dbReference type="EMBL" id="PWJ42655.1"/>
    </source>
</evidence>
<dbReference type="AlphaFoldDB" id="A0A315ZAQ0"/>
<comment type="caution">
    <text evidence="2">The sequence shown here is derived from an EMBL/GenBank/DDBJ whole genome shotgun (WGS) entry which is preliminary data.</text>
</comment>
<evidence type="ECO:0000259" key="1">
    <source>
        <dbReference type="Pfam" id="PF19898"/>
    </source>
</evidence>
<dbReference type="InterPro" id="IPR045951">
    <property type="entry name" value="DUF6371"/>
</dbReference>
<accession>A0A315ZAQ0</accession>
<sequence>MNFFKGNRYSIAKKCPCGKSNRDGKFIPYVGETDYGFCHACDTNFIDEYKDTSYERVYDRSVVEAKPVAIRFITYEKFGPICKAKKENNLYTFLETVFGLSKITDAIEEYCLGSSKDGGAVFWQIDVEDNVRKAKVMFYNKNGHRNKSIPPLQPFKNSDGYTSCLFGEHLLKNNLDQDVCIVESEKTAIIGRIVYPNMIWLATGGLSNFSVGKCRVLEGRRVFVIPDFHDNARNAWFRKCEEISKFCDAVFIDPYPEEDSGIDIADILVDDHLMKNPLARQRLENLR</sequence>
<dbReference type="Proteomes" id="UP000245535">
    <property type="component" value="Unassembled WGS sequence"/>
</dbReference>
<dbReference type="Pfam" id="PF19898">
    <property type="entry name" value="DUF6371"/>
    <property type="match status" value="1"/>
</dbReference>
<proteinExistence type="predicted"/>
<protein>
    <recommendedName>
        <fullName evidence="1">DUF6371 domain-containing protein</fullName>
    </recommendedName>
</protein>